<protein>
    <submittedName>
        <fullName evidence="1">Uncharacterized protein</fullName>
    </submittedName>
</protein>
<proteinExistence type="predicted"/>
<reference evidence="1 2" key="1">
    <citation type="submission" date="2024-06" db="EMBL/GenBank/DDBJ databases">
        <title>The Natural Products Discovery Center: Release of the First 8490 Sequenced Strains for Exploring Actinobacteria Biosynthetic Diversity.</title>
        <authorList>
            <person name="Kalkreuter E."/>
            <person name="Kautsar S.A."/>
            <person name="Yang D."/>
            <person name="Bader C.D."/>
            <person name="Teijaro C.N."/>
            <person name="Fluegel L."/>
            <person name="Davis C.M."/>
            <person name="Simpson J.R."/>
            <person name="Lauterbach L."/>
            <person name="Steele A.D."/>
            <person name="Gui C."/>
            <person name="Meng S."/>
            <person name="Li G."/>
            <person name="Viehrig K."/>
            <person name="Ye F."/>
            <person name="Su P."/>
            <person name="Kiefer A.F."/>
            <person name="Nichols A."/>
            <person name="Cepeda A.J."/>
            <person name="Yan W."/>
            <person name="Fan B."/>
            <person name="Jiang Y."/>
            <person name="Adhikari A."/>
            <person name="Zheng C.-J."/>
            <person name="Schuster L."/>
            <person name="Cowan T.M."/>
            <person name="Smanski M.J."/>
            <person name="Chevrette M.G."/>
            <person name="De Carvalho L.P.S."/>
            <person name="Shen B."/>
        </authorList>
    </citation>
    <scope>NUCLEOTIDE SEQUENCE [LARGE SCALE GENOMIC DNA]</scope>
    <source>
        <strain evidence="1 2">NPDC006337</strain>
    </source>
</reference>
<organism evidence="1 2">
    <name type="scientific">Streptomyces lavendulocolor</name>
    <dbReference type="NCBI Taxonomy" id="67316"/>
    <lineage>
        <taxon>Bacteria</taxon>
        <taxon>Bacillati</taxon>
        <taxon>Actinomycetota</taxon>
        <taxon>Actinomycetes</taxon>
        <taxon>Kitasatosporales</taxon>
        <taxon>Streptomycetaceae</taxon>
        <taxon>Streptomyces</taxon>
    </lineage>
</organism>
<dbReference type="EMBL" id="JBEXZR010000033">
    <property type="protein sequence ID" value="MEU0711260.1"/>
    <property type="molecule type" value="Genomic_DNA"/>
</dbReference>
<dbReference type="RefSeq" id="WP_359654417.1">
    <property type="nucleotide sequence ID" value="NZ_JBEXZP010000045.1"/>
</dbReference>
<name>A0ABV2WD53_9ACTN</name>
<accession>A0ABV2WD53</accession>
<comment type="caution">
    <text evidence="1">The sequence shown here is derived from an EMBL/GenBank/DDBJ whole genome shotgun (WGS) entry which is preliminary data.</text>
</comment>
<keyword evidence="2" id="KW-1185">Reference proteome</keyword>
<dbReference type="Proteomes" id="UP001550378">
    <property type="component" value="Unassembled WGS sequence"/>
</dbReference>
<sequence>MSHSAQEPIDRIDERGAAASALACLDRCLPLLGSPPDGLPDDLLRPLWHCVAEGGADWTDRLAGVRARVADAADAGAGQGPAAAGPAGAVVRDMLAGAPSGWEGAALRAWAGVCAAAALDVHERLGGGPLADGEERRQAQILDFLADAPAAAAGLRPVLEVSAEGRRVLRAVVSRRGRGA</sequence>
<gene>
    <name evidence="1" type="ORF">ABZ508_28260</name>
</gene>
<evidence type="ECO:0000313" key="1">
    <source>
        <dbReference type="EMBL" id="MEU0711260.1"/>
    </source>
</evidence>
<evidence type="ECO:0000313" key="2">
    <source>
        <dbReference type="Proteomes" id="UP001550378"/>
    </source>
</evidence>